<sequence length="183" mass="21357">MYFGGDIVFADECNYQSAQKLGLKCPFCDSAVFLRSESVRNVKGKLQLISPYFAHYPSGYLDNWDCDNRSRTKSGKEEVERIKIEARNQRLKLYNNHLWNMFVSDRKISYQKLNTVRACLGERWCEQTSVLIRYEWSKSLLDIYTFIDAALQGIKSKELVKVNTRPPLIDNATYSLLQVYEVQ</sequence>
<evidence type="ECO:0000313" key="1">
    <source>
        <dbReference type="EMBL" id="MBE9193740.1"/>
    </source>
</evidence>
<dbReference type="EMBL" id="JADEWN010000146">
    <property type="protein sequence ID" value="MBE9193740.1"/>
    <property type="molecule type" value="Genomic_DNA"/>
</dbReference>
<dbReference type="Proteomes" id="UP000651156">
    <property type="component" value="Unassembled WGS sequence"/>
</dbReference>
<organism evidence="1 2">
    <name type="scientific">Gloeocapsopsis crepidinum LEGE 06123</name>
    <dbReference type="NCBI Taxonomy" id="588587"/>
    <lineage>
        <taxon>Bacteria</taxon>
        <taxon>Bacillati</taxon>
        <taxon>Cyanobacteriota</taxon>
        <taxon>Cyanophyceae</taxon>
        <taxon>Oscillatoriophycideae</taxon>
        <taxon>Chroococcales</taxon>
        <taxon>Chroococcaceae</taxon>
        <taxon>Gloeocapsopsis</taxon>
    </lineage>
</organism>
<comment type="caution">
    <text evidence="1">The sequence shown here is derived from an EMBL/GenBank/DDBJ whole genome shotgun (WGS) entry which is preliminary data.</text>
</comment>
<accession>A0ABR9UZI9</accession>
<reference evidence="1 2" key="1">
    <citation type="submission" date="2020-10" db="EMBL/GenBank/DDBJ databases">
        <authorList>
            <person name="Castelo-Branco R."/>
            <person name="Eusebio N."/>
            <person name="Adriana R."/>
            <person name="Vieira A."/>
            <person name="Brugerolle De Fraissinette N."/>
            <person name="Rezende De Castro R."/>
            <person name="Schneider M.P."/>
            <person name="Vasconcelos V."/>
            <person name="Leao P.N."/>
        </authorList>
    </citation>
    <scope>NUCLEOTIDE SEQUENCE [LARGE SCALE GENOMIC DNA]</scope>
    <source>
        <strain evidence="1 2">LEGE 06123</strain>
    </source>
</reference>
<name>A0ABR9UZI9_9CHRO</name>
<evidence type="ECO:0008006" key="3">
    <source>
        <dbReference type="Google" id="ProtNLM"/>
    </source>
</evidence>
<proteinExistence type="predicted"/>
<keyword evidence="2" id="KW-1185">Reference proteome</keyword>
<evidence type="ECO:0000313" key="2">
    <source>
        <dbReference type="Proteomes" id="UP000651156"/>
    </source>
</evidence>
<dbReference type="RefSeq" id="WP_193935101.1">
    <property type="nucleotide sequence ID" value="NZ_CAWPMZ010000116.1"/>
</dbReference>
<protein>
    <recommendedName>
        <fullName evidence="3">Transposase</fullName>
    </recommendedName>
</protein>
<gene>
    <name evidence="1" type="ORF">IQ230_26250</name>
</gene>